<proteinExistence type="predicted"/>
<gene>
    <name evidence="1" type="ORF">HPP92_019360</name>
</gene>
<accession>A0A835Q368</accession>
<protein>
    <submittedName>
        <fullName evidence="1">Uncharacterized protein</fullName>
    </submittedName>
</protein>
<dbReference type="AlphaFoldDB" id="A0A835Q368"/>
<sequence length="296" mass="33635">MVVERTVPASASSSLNLSRFHRVVLGWDYLRLLRESNKRRSGEGLKRVKSTFDCVEEYISVFEPLLFEEVKAQIIQGKDEEEAIDWQRGAVASCQKSDEFHKVSLLVQDEFNEDVSDNDLLLLTMEKFQEGEAPSAYAFAVVDHRGGRGTISLVTYLSGDVKQLDVMEVESSPRSLQMLSFLNKENCCLWILKICNLSTIMREYVAMHSVAYLPFKNLVLSANEKSHSGFLEDRAWDVPKPLMKYLEDNLNSSQLDALHAGLSHKPFVLIQVGKNESKGGRRVFKEASREALFSRY</sequence>
<evidence type="ECO:0000313" key="1">
    <source>
        <dbReference type="EMBL" id="KAG0463291.1"/>
    </source>
</evidence>
<dbReference type="OrthoDB" id="430315at2759"/>
<dbReference type="EMBL" id="JADCNL010000010">
    <property type="protein sequence ID" value="KAG0463291.1"/>
    <property type="molecule type" value="Genomic_DNA"/>
</dbReference>
<keyword evidence="2" id="KW-1185">Reference proteome</keyword>
<comment type="caution">
    <text evidence="1">The sequence shown here is derived from an EMBL/GenBank/DDBJ whole genome shotgun (WGS) entry which is preliminary data.</text>
</comment>
<organism evidence="1 2">
    <name type="scientific">Vanilla planifolia</name>
    <name type="common">Vanilla</name>
    <dbReference type="NCBI Taxonomy" id="51239"/>
    <lineage>
        <taxon>Eukaryota</taxon>
        <taxon>Viridiplantae</taxon>
        <taxon>Streptophyta</taxon>
        <taxon>Embryophyta</taxon>
        <taxon>Tracheophyta</taxon>
        <taxon>Spermatophyta</taxon>
        <taxon>Magnoliopsida</taxon>
        <taxon>Liliopsida</taxon>
        <taxon>Asparagales</taxon>
        <taxon>Orchidaceae</taxon>
        <taxon>Vanilloideae</taxon>
        <taxon>Vanilleae</taxon>
        <taxon>Vanilla</taxon>
    </lineage>
</organism>
<evidence type="ECO:0000313" key="2">
    <source>
        <dbReference type="Proteomes" id="UP000636800"/>
    </source>
</evidence>
<dbReference type="Proteomes" id="UP000636800">
    <property type="component" value="Chromosome 10"/>
</dbReference>
<reference evidence="1 2" key="1">
    <citation type="journal article" date="2020" name="Nat. Food">
        <title>A phased Vanilla planifolia genome enables genetic improvement of flavour and production.</title>
        <authorList>
            <person name="Hasing T."/>
            <person name="Tang H."/>
            <person name="Brym M."/>
            <person name="Khazi F."/>
            <person name="Huang T."/>
            <person name="Chambers A.H."/>
        </authorList>
    </citation>
    <scope>NUCLEOTIDE SEQUENCE [LARGE SCALE GENOMIC DNA]</scope>
    <source>
        <tissue evidence="1">Leaf</tissue>
    </source>
</reference>
<name>A0A835Q368_VANPL</name>